<feature type="transmembrane region" description="Helical" evidence="10">
    <location>
        <begin position="26"/>
        <end position="47"/>
    </location>
</feature>
<dbReference type="GO" id="GO:0071555">
    <property type="term" value="P:cell wall organization"/>
    <property type="evidence" value="ECO:0007669"/>
    <property type="project" value="TreeGrafter"/>
</dbReference>
<dbReference type="Gene3D" id="3.40.710.10">
    <property type="entry name" value="DD-peptidase/beta-lactamase superfamily"/>
    <property type="match status" value="1"/>
</dbReference>
<evidence type="ECO:0000256" key="2">
    <source>
        <dbReference type="ARBA" id="ARBA00004236"/>
    </source>
</evidence>
<evidence type="ECO:0000259" key="11">
    <source>
        <dbReference type="Pfam" id="PF00905"/>
    </source>
</evidence>
<protein>
    <recommendedName>
        <fullName evidence="15">Penicillin-binding protein 2</fullName>
    </recommendedName>
</protein>
<reference evidence="13 14" key="1">
    <citation type="journal article" date="2016" name="Nat. Commun.">
        <title>Thousands of microbial genomes shed light on interconnected biogeochemical processes in an aquifer system.</title>
        <authorList>
            <person name="Anantharaman K."/>
            <person name="Brown C.T."/>
            <person name="Hug L.A."/>
            <person name="Sharon I."/>
            <person name="Castelle C.J."/>
            <person name="Probst A.J."/>
            <person name="Thomas B.C."/>
            <person name="Singh A."/>
            <person name="Wilkins M.J."/>
            <person name="Karaoz U."/>
            <person name="Brodie E.L."/>
            <person name="Williams K.H."/>
            <person name="Hubbard S.S."/>
            <person name="Banfield J.F."/>
        </authorList>
    </citation>
    <scope>NUCLEOTIDE SEQUENCE [LARGE SCALE GENOMIC DNA]</scope>
</reference>
<gene>
    <name evidence="13" type="ORF">A3B50_04500</name>
</gene>
<dbReference type="GO" id="GO:0008658">
    <property type="term" value="F:penicillin binding"/>
    <property type="evidence" value="ECO:0007669"/>
    <property type="project" value="InterPro"/>
</dbReference>
<evidence type="ECO:0000256" key="8">
    <source>
        <dbReference type="ARBA" id="ARBA00023136"/>
    </source>
</evidence>
<dbReference type="PANTHER" id="PTHR30627:SF2">
    <property type="entry name" value="PEPTIDOGLYCAN D,D-TRANSPEPTIDASE MRDA"/>
    <property type="match status" value="1"/>
</dbReference>
<evidence type="ECO:0000256" key="10">
    <source>
        <dbReference type="SAM" id="Phobius"/>
    </source>
</evidence>
<feature type="domain" description="Penicillin-binding protein dimerisation" evidence="12">
    <location>
        <begin position="103"/>
        <end position="175"/>
    </location>
</feature>
<dbReference type="SUPFAM" id="SSF56601">
    <property type="entry name" value="beta-lactamase/transpeptidase-like"/>
    <property type="match status" value="1"/>
</dbReference>
<dbReference type="InterPro" id="IPR005311">
    <property type="entry name" value="PBP_dimer"/>
</dbReference>
<dbReference type="EMBL" id="MGAQ01000012">
    <property type="protein sequence ID" value="OGK50731.1"/>
    <property type="molecule type" value="Genomic_DNA"/>
</dbReference>
<dbReference type="Pfam" id="PF00905">
    <property type="entry name" value="Transpeptidase"/>
    <property type="match status" value="1"/>
</dbReference>
<evidence type="ECO:0000313" key="14">
    <source>
        <dbReference type="Proteomes" id="UP000178558"/>
    </source>
</evidence>
<dbReference type="Proteomes" id="UP000178558">
    <property type="component" value="Unassembled WGS sequence"/>
</dbReference>
<organism evidence="13 14">
    <name type="scientific">Candidatus Roizmanbacteria bacterium RIFCSPLOWO2_01_FULL_40_42</name>
    <dbReference type="NCBI Taxonomy" id="1802066"/>
    <lineage>
        <taxon>Bacteria</taxon>
        <taxon>Candidatus Roizmaniibacteriota</taxon>
    </lineage>
</organism>
<dbReference type="SUPFAM" id="SSF56519">
    <property type="entry name" value="Penicillin binding protein dimerisation domain"/>
    <property type="match status" value="1"/>
</dbReference>
<keyword evidence="8 10" id="KW-0472">Membrane</keyword>
<evidence type="ECO:0000256" key="6">
    <source>
        <dbReference type="ARBA" id="ARBA00022984"/>
    </source>
</evidence>
<name>A0A1F7J536_9BACT</name>
<keyword evidence="6" id="KW-0573">Peptidoglycan synthesis</keyword>
<comment type="caution">
    <text evidence="13">The sequence shown here is derived from an EMBL/GenBank/DDBJ whole genome shotgun (WGS) entry which is preliminary data.</text>
</comment>
<comment type="subcellular location">
    <subcellularLocation>
        <location evidence="2">Cell membrane</location>
    </subcellularLocation>
    <subcellularLocation>
        <location evidence="1">Membrane</location>
        <topology evidence="1">Single-pass membrane protein</topology>
    </subcellularLocation>
</comment>
<proteinExistence type="predicted"/>
<dbReference type="GO" id="GO:0005886">
    <property type="term" value="C:plasma membrane"/>
    <property type="evidence" value="ECO:0007669"/>
    <property type="project" value="TreeGrafter"/>
</dbReference>
<dbReference type="InterPro" id="IPR012338">
    <property type="entry name" value="Beta-lactam/transpept-like"/>
</dbReference>
<sequence>MHKLPYIEKASSDHGFKQNRKWDRRVILFLFLCTVFVGFGMIVFRLFQLTIVKGEYYRRLSDENRIKEIIIEPKRGTILDRKGAVIAESTIADYRAQAKSYPAKRSYRDPEALAHLIGYRQLADPTDIANNRCLIKLKSGEKTGKKGVEKVYDCDLHGGIGKKLVELDARGLEKKTLTVLPPEDGKITQLALDFDLQKKAHELLNPPAGGKKGAVVAMNPKTGEILALASSPSFNPQVFEDNNQELMKEYLLSSDHPLFNRATEGLYPPGSIFKIFIATGALEEKRIDENYKVLDTGEIEAGPLKFGNWYFLQYGRTDGEVDIVKGIKRSNDIFFYKVGSLLGPEKIKYWGEKFGFARKTGLPFEQAEGMIPSPFWKEEVIKDQWYLGDTYNLSIGQGFLLVTPIQVAQATSVFANGGQLCEPQLLKDTTPKCKNLKISEKTMGLLKEGMKEACATGGTGWPLFDFSVATGSAKIDVSCKTGTAESIGKHDDPHAWITTFAPSENPEIVVTVLIENGGEGSSVAGPIAKELLKTYFGGKR</sequence>
<evidence type="ECO:0000256" key="7">
    <source>
        <dbReference type="ARBA" id="ARBA00022989"/>
    </source>
</evidence>
<evidence type="ECO:0000256" key="5">
    <source>
        <dbReference type="ARBA" id="ARBA00022960"/>
    </source>
</evidence>
<dbReference type="AlphaFoldDB" id="A0A1F7J536"/>
<accession>A0A1F7J536</accession>
<dbReference type="PANTHER" id="PTHR30627">
    <property type="entry name" value="PEPTIDOGLYCAN D,D-TRANSPEPTIDASE"/>
    <property type="match status" value="1"/>
</dbReference>
<evidence type="ECO:0000259" key="12">
    <source>
        <dbReference type="Pfam" id="PF03717"/>
    </source>
</evidence>
<keyword evidence="7 10" id="KW-1133">Transmembrane helix</keyword>
<evidence type="ECO:0000256" key="4">
    <source>
        <dbReference type="ARBA" id="ARBA00022692"/>
    </source>
</evidence>
<dbReference type="Pfam" id="PF03717">
    <property type="entry name" value="PBP_dimer"/>
    <property type="match status" value="1"/>
</dbReference>
<evidence type="ECO:0008006" key="15">
    <source>
        <dbReference type="Google" id="ProtNLM"/>
    </source>
</evidence>
<evidence type="ECO:0000256" key="9">
    <source>
        <dbReference type="ARBA" id="ARBA00023316"/>
    </source>
</evidence>
<dbReference type="InterPro" id="IPR036138">
    <property type="entry name" value="PBP_dimer_sf"/>
</dbReference>
<keyword evidence="9" id="KW-0961">Cell wall biogenesis/degradation</keyword>
<keyword evidence="3" id="KW-1003">Cell membrane</keyword>
<dbReference type="InterPro" id="IPR050515">
    <property type="entry name" value="Beta-lactam/transpept"/>
</dbReference>
<evidence type="ECO:0000256" key="3">
    <source>
        <dbReference type="ARBA" id="ARBA00022475"/>
    </source>
</evidence>
<dbReference type="Gene3D" id="3.90.1310.10">
    <property type="entry name" value="Penicillin-binding protein 2a (Domain 2)"/>
    <property type="match status" value="1"/>
</dbReference>
<dbReference type="InterPro" id="IPR001460">
    <property type="entry name" value="PCN-bd_Tpept"/>
</dbReference>
<keyword evidence="4 10" id="KW-0812">Transmembrane</keyword>
<feature type="domain" description="Penicillin-binding protein transpeptidase" evidence="11">
    <location>
        <begin position="213"/>
        <end position="533"/>
    </location>
</feature>
<keyword evidence="5" id="KW-0133">Cell shape</keyword>
<evidence type="ECO:0000313" key="13">
    <source>
        <dbReference type="EMBL" id="OGK50731.1"/>
    </source>
</evidence>
<evidence type="ECO:0000256" key="1">
    <source>
        <dbReference type="ARBA" id="ARBA00004167"/>
    </source>
</evidence>